<dbReference type="OrthoDB" id="10031018at2759"/>
<gene>
    <name evidence="20" type="primary">LOC117577767</name>
</gene>
<dbReference type="InterPro" id="IPR051963">
    <property type="entry name" value="Adhesion_GPCR_A"/>
</dbReference>
<dbReference type="SUPFAM" id="SSF111418">
    <property type="entry name" value="Hormone receptor domain"/>
    <property type="match status" value="1"/>
</dbReference>
<dbReference type="Proteomes" id="UP000515160">
    <property type="component" value="Chromosome X"/>
</dbReference>
<evidence type="ECO:0000256" key="4">
    <source>
        <dbReference type="ARBA" id="ARBA00022692"/>
    </source>
</evidence>
<keyword evidence="6" id="KW-0677">Repeat</keyword>
<organism evidence="19 20">
    <name type="scientific">Drosophila albomicans</name>
    <name type="common">Fruit fly</name>
    <dbReference type="NCBI Taxonomy" id="7291"/>
    <lineage>
        <taxon>Eukaryota</taxon>
        <taxon>Metazoa</taxon>
        <taxon>Ecdysozoa</taxon>
        <taxon>Arthropoda</taxon>
        <taxon>Hexapoda</taxon>
        <taxon>Insecta</taxon>
        <taxon>Pterygota</taxon>
        <taxon>Neoptera</taxon>
        <taxon>Endopterygota</taxon>
        <taxon>Diptera</taxon>
        <taxon>Brachycera</taxon>
        <taxon>Muscomorpha</taxon>
        <taxon>Ephydroidea</taxon>
        <taxon>Drosophilidae</taxon>
        <taxon>Drosophila</taxon>
    </lineage>
</organism>
<feature type="region of interest" description="Disordered" evidence="13">
    <location>
        <begin position="1649"/>
        <end position="1712"/>
    </location>
</feature>
<feature type="region of interest" description="Disordered" evidence="13">
    <location>
        <begin position="1151"/>
        <end position="1184"/>
    </location>
</feature>
<evidence type="ECO:0000256" key="15">
    <source>
        <dbReference type="SAM" id="SignalP"/>
    </source>
</evidence>
<feature type="transmembrane region" description="Helical" evidence="14">
    <location>
        <begin position="1032"/>
        <end position="1049"/>
    </location>
</feature>
<dbReference type="SMART" id="SM00409">
    <property type="entry name" value="IG"/>
    <property type="match status" value="1"/>
</dbReference>
<feature type="compositionally biased region" description="Acidic residues" evidence="13">
    <location>
        <begin position="1675"/>
        <end position="1689"/>
    </location>
</feature>
<dbReference type="InterPro" id="IPR007110">
    <property type="entry name" value="Ig-like_dom"/>
</dbReference>
<feature type="transmembrane region" description="Helical" evidence="14">
    <location>
        <begin position="738"/>
        <end position="762"/>
    </location>
</feature>
<dbReference type="Pfam" id="PF26588">
    <property type="entry name" value="GAIN_ADGRA3"/>
    <property type="match status" value="1"/>
</dbReference>
<evidence type="ECO:0000256" key="11">
    <source>
        <dbReference type="ARBA" id="ARBA00023170"/>
    </source>
</evidence>
<dbReference type="PROSITE" id="PS51450">
    <property type="entry name" value="LRR"/>
    <property type="match status" value="1"/>
</dbReference>
<evidence type="ECO:0000256" key="10">
    <source>
        <dbReference type="ARBA" id="ARBA00023157"/>
    </source>
</evidence>
<dbReference type="SUPFAM" id="SSF48726">
    <property type="entry name" value="Immunoglobulin"/>
    <property type="match status" value="1"/>
</dbReference>
<feature type="transmembrane region" description="Helical" evidence="14">
    <location>
        <begin position="873"/>
        <end position="895"/>
    </location>
</feature>
<dbReference type="RefSeq" id="XP_034118569.2">
    <property type="nucleotide sequence ID" value="XM_034262678.2"/>
</dbReference>
<dbReference type="InterPro" id="IPR036179">
    <property type="entry name" value="Ig-like_dom_sf"/>
</dbReference>
<dbReference type="InterPro" id="IPR000832">
    <property type="entry name" value="GPCR_2_secretin-like"/>
</dbReference>
<protein>
    <submittedName>
        <fullName evidence="20">Adhesion G protein-coupled receptor A3</fullName>
    </submittedName>
</protein>
<feature type="chain" id="PRO_5038733634" evidence="15">
    <location>
        <begin position="26"/>
        <end position="1816"/>
    </location>
</feature>
<feature type="compositionally biased region" description="Low complexity" evidence="13">
    <location>
        <begin position="1759"/>
        <end position="1774"/>
    </location>
</feature>
<dbReference type="Gene3D" id="1.20.1070.10">
    <property type="entry name" value="Rhodopsin 7-helix transmembrane proteins"/>
    <property type="match status" value="1"/>
</dbReference>
<evidence type="ECO:0000256" key="13">
    <source>
        <dbReference type="SAM" id="MobiDB-lite"/>
    </source>
</evidence>
<dbReference type="InterPro" id="IPR003599">
    <property type="entry name" value="Ig_sub"/>
</dbReference>
<dbReference type="PROSITE" id="PS50227">
    <property type="entry name" value="G_PROTEIN_RECEP_F2_3"/>
    <property type="match status" value="1"/>
</dbReference>
<evidence type="ECO:0000313" key="20">
    <source>
        <dbReference type="RefSeq" id="XP_034118569.2"/>
    </source>
</evidence>
<dbReference type="CTD" id="2768909"/>
<keyword evidence="8" id="KW-0297">G-protein coupled receptor</keyword>
<dbReference type="InterPro" id="IPR046338">
    <property type="entry name" value="GAIN_dom_sf"/>
</dbReference>
<dbReference type="GO" id="GO:0004930">
    <property type="term" value="F:G protein-coupled receptor activity"/>
    <property type="evidence" value="ECO:0007669"/>
    <property type="project" value="UniProtKB-KW"/>
</dbReference>
<evidence type="ECO:0000259" key="16">
    <source>
        <dbReference type="PROSITE" id="PS50227"/>
    </source>
</evidence>
<dbReference type="Pfam" id="PF13855">
    <property type="entry name" value="LRR_8"/>
    <property type="match status" value="1"/>
</dbReference>
<accession>A0A6P8XYU4</accession>
<dbReference type="InterPro" id="IPR000483">
    <property type="entry name" value="Cys-rich_flank_reg_C"/>
</dbReference>
<keyword evidence="19" id="KW-1185">Reference proteome</keyword>
<dbReference type="GeneID" id="117577767"/>
<dbReference type="Gene3D" id="2.60.40.10">
    <property type="entry name" value="Immunoglobulins"/>
    <property type="match status" value="1"/>
</dbReference>
<feature type="transmembrane region" description="Helical" evidence="14">
    <location>
        <begin position="915"/>
        <end position="937"/>
    </location>
</feature>
<dbReference type="InterPro" id="IPR017981">
    <property type="entry name" value="GPCR_2-like_7TM"/>
</dbReference>
<evidence type="ECO:0000259" key="18">
    <source>
        <dbReference type="PROSITE" id="PS50835"/>
    </source>
</evidence>
<feature type="compositionally biased region" description="Polar residues" evidence="13">
    <location>
        <begin position="1734"/>
        <end position="1751"/>
    </location>
</feature>
<dbReference type="Gene3D" id="4.10.1240.10">
    <property type="entry name" value="GPCR, family 2, extracellular hormone receptor domain"/>
    <property type="match status" value="1"/>
</dbReference>
<feature type="transmembrane region" description="Helical" evidence="14">
    <location>
        <begin position="808"/>
        <end position="828"/>
    </location>
</feature>
<feature type="region of interest" description="Disordered" evidence="13">
    <location>
        <begin position="1733"/>
        <end position="1816"/>
    </location>
</feature>
<dbReference type="GO" id="GO:0007166">
    <property type="term" value="P:cell surface receptor signaling pathway"/>
    <property type="evidence" value="ECO:0007669"/>
    <property type="project" value="InterPro"/>
</dbReference>
<dbReference type="Gene3D" id="3.80.10.10">
    <property type="entry name" value="Ribonuclease Inhibitor"/>
    <property type="match status" value="1"/>
</dbReference>
<comment type="similarity">
    <text evidence="2">Belongs to the G-protein coupled receptor 2 family. Adhesion G-protein coupled receptor (ADGR) subfamily.</text>
</comment>
<sequence>MNAAQQRLLLPLLLLLQTSIVVVQAMCPTKCSCKNISENIQTLRVRCDEQHIVNWQELQFGDDVHLISSINASKNAIAQVSEEDFKTFTKLERLDLSSNLLSELDKHSFGSSLANVVRLKLANNSISHIYEGAFELMPKLKQLDLSNNPLACDCGLIWLIAWSNARDVRLHPAPKCESPVNFRGMPLKKLKVGIDFRCESLLQPLLELVPKQNQIAFEGDELQLKCYAPRVAIGAPRESEDLPTRAYVFWGWSDKIRQQNSTDDIIYRDPTKVFNDVNLDPRHSTDSGILSSILRIGSLTQNHTGMWDCTLRSQQANLSQSIVLHVVAKGTLYCDALVTHTNKGSYHWPRTMRGETVLQACVEEPSELSSERRATHACGNDGKWQQLNTESCVYVSETTRIFEQFAKVNLTLTKGQNALEIARRLHNFTHIQTQLHKIRDPMDLEYIARTLLKYLEQPLEVHQQQEISYLLMDIVSQLLTLPGKLFEAAQREQQTGHKLLHIVEAAALHLETATETTADGEWRQRQRNIFVEFFNISLEQFVSMSCVWLDGSQRGLQCNSANDTIPMYEHGDIDAAIQLPQQLLHELTNVSATSNLRLMITLHRNAKLLPELLNATQTLSSAIIGARLYSNEGELLEEQQHSEQQQQSMLEEDVYQQRITIMLRAHPYHDALSAPQPAWWDAEEQAWNTRVCQQHYQHRTLLMFSCSRSGYFGLLQRTAYLNDYRSELAGARFRHAPLAVYVGCAVLFACAWFNIVTFVVFGCAIRINRVQRHALVNTWLALASLCLAFVLGIYQTTSQLHCRLFGLLLHYLSLCVLLWLCVSLSSMYKRLSKSTTATSLPQHTTTTATMAASQLGGIAAGASQEPHQRKPILGIYLVGWGIALLICGISSAVNMSEYAAYSYCFLHNATTLNALLVPAVILLIFSGILALCIYYQLSQQAVNVLQQREQQQQHQQQLGQRQYSDNNTQATEHIDLDWLDANGCATKEAAPSCSALQLQLQLQEQYSTLSNPLSSIVDDYERSNMSHLRGHLSFVVLYVAAWSSAALYVHSEEQLYVMCFVASCVVLGLFLLLFYNLTRNDARQAWTQHRLARVNRMLVAGYNNGAATTGGGGVANGAGAAAGSSGGAAMISNSIVAYKATAATGSLYEANNSTGSRSNSQCSNKQRSSSARSMRSQTRSNGQLDCTTQQLLSAASASGNGHGITIINNSNNVGSLGATSLLHESSIPSAELFYNPNQINVARKFFKKQKRLAKRNNFELQRQALPQTLHSQHSLSDASSEQLYARHHNAMTLLAGGSKVNNTNLHYRKSPTALKEAPTQLEALQYKRCFVPTTKILQANIYTNIPETLTPQHEVIKLRTSGVRTPSLLDETLHEHEEHEDELLTTQEDDDGSSLDEHAPLYANTMPVSTVEIFRSTNNGATTSTPVAKKQPSLEAMNSLGLPEVTTPKQPHLNSSAASETLSVAEESPLLQKHEIYVSNSLQVTNSIRLEDDFPSVLIRYSQQQQSKSLNNISDMLATNGEAASAGDSAAGAGVALPLEGSANSLQNLPQLQQPLQVGDVAAHFQLPNGTRLLSASPTNESDLNYQNSEISIRSHGLYAPQADNDLNLTLTDDFRCYQSSNASDADVDILNEFDDEFLPTNEPHYNHHVALLGNNSNSNSNSNSGAGEAAAEQQPDEDDDDEDEDGDGDVVGNVATSDVGELQHDDDEDEEAMNHSIDELYEAIKCRSPLKSCRSTQLPPMLAETSSSSSDRLRKTDTTTATTTTITTSGAAAEGVNLNETVEDDSSQSSVISYIDPRASSEQQQQQQQQHNNPS</sequence>
<feature type="compositionally biased region" description="Polar residues" evidence="13">
    <location>
        <begin position="1151"/>
        <end position="1166"/>
    </location>
</feature>
<dbReference type="SMART" id="SM00369">
    <property type="entry name" value="LRR_TYP"/>
    <property type="match status" value="3"/>
</dbReference>
<proteinExistence type="inferred from homology"/>
<evidence type="ECO:0000256" key="12">
    <source>
        <dbReference type="ARBA" id="ARBA00023224"/>
    </source>
</evidence>
<dbReference type="InterPro" id="IPR036445">
    <property type="entry name" value="GPCR_2_extracell_dom_sf"/>
</dbReference>
<dbReference type="SUPFAM" id="SSF52058">
    <property type="entry name" value="L domain-like"/>
    <property type="match status" value="1"/>
</dbReference>
<dbReference type="PANTHER" id="PTHR45930">
    <property type="entry name" value="G-PROTEIN COUPLED RECEPTOR 124-LIKE PROTEIN"/>
    <property type="match status" value="1"/>
</dbReference>
<feature type="compositionally biased region" description="Low complexity" evidence="13">
    <location>
        <begin position="1167"/>
        <end position="1180"/>
    </location>
</feature>
<feature type="compositionally biased region" description="Acidic residues" evidence="13">
    <location>
        <begin position="1378"/>
        <end position="1394"/>
    </location>
</feature>
<evidence type="ECO:0000256" key="6">
    <source>
        <dbReference type="ARBA" id="ARBA00022737"/>
    </source>
</evidence>
<feature type="domain" description="G-protein coupled receptors family 2 profile 1" evidence="16">
    <location>
        <begin position="308"/>
        <end position="396"/>
    </location>
</feature>
<evidence type="ECO:0000256" key="1">
    <source>
        <dbReference type="ARBA" id="ARBA00004141"/>
    </source>
</evidence>
<evidence type="ECO:0000256" key="14">
    <source>
        <dbReference type="SAM" id="Phobius"/>
    </source>
</evidence>
<dbReference type="PROSITE" id="PS50261">
    <property type="entry name" value="G_PROTEIN_RECEP_F2_4"/>
    <property type="match status" value="1"/>
</dbReference>
<keyword evidence="4 14" id="KW-0812">Transmembrane</keyword>
<dbReference type="InterPro" id="IPR001879">
    <property type="entry name" value="GPCR_2_extracellular_dom"/>
</dbReference>
<keyword evidence="5 15" id="KW-0732">Signal</keyword>
<feature type="region of interest" description="Disordered" evidence="13">
    <location>
        <begin position="1375"/>
        <end position="1397"/>
    </location>
</feature>
<feature type="transmembrane region" description="Helical" evidence="14">
    <location>
        <begin position="1055"/>
        <end position="1075"/>
    </location>
</feature>
<comment type="subcellular location">
    <subcellularLocation>
        <location evidence="1">Membrane</location>
        <topology evidence="1">Multi-pass membrane protein</topology>
    </subcellularLocation>
</comment>
<keyword evidence="11 20" id="KW-0675">Receptor</keyword>
<feature type="compositionally biased region" description="Low complexity" evidence="13">
    <location>
        <begin position="1655"/>
        <end position="1674"/>
    </location>
</feature>
<dbReference type="PANTHER" id="PTHR45930:SF4">
    <property type="entry name" value="ADHESION G PROTEIN-COUPLED RECEPTOR A3"/>
    <property type="match status" value="1"/>
</dbReference>
<keyword evidence="9 14" id="KW-0472">Membrane</keyword>
<dbReference type="GO" id="GO:0005886">
    <property type="term" value="C:plasma membrane"/>
    <property type="evidence" value="ECO:0007669"/>
    <property type="project" value="TreeGrafter"/>
</dbReference>
<feature type="transmembrane region" description="Helical" evidence="14">
    <location>
        <begin position="774"/>
        <end position="796"/>
    </location>
</feature>
<dbReference type="InterPro" id="IPR003591">
    <property type="entry name" value="Leu-rich_rpt_typical-subtyp"/>
</dbReference>
<dbReference type="InterPro" id="IPR058808">
    <property type="entry name" value="GAIN_ADGRA2/3"/>
</dbReference>
<dbReference type="PROSITE" id="PS50835">
    <property type="entry name" value="IG_LIKE"/>
    <property type="match status" value="1"/>
</dbReference>
<name>A0A6P8XYU4_DROAB</name>
<evidence type="ECO:0000256" key="7">
    <source>
        <dbReference type="ARBA" id="ARBA00022989"/>
    </source>
</evidence>
<evidence type="ECO:0000256" key="5">
    <source>
        <dbReference type="ARBA" id="ARBA00022729"/>
    </source>
</evidence>
<evidence type="ECO:0000313" key="19">
    <source>
        <dbReference type="Proteomes" id="UP000515160"/>
    </source>
</evidence>
<evidence type="ECO:0000256" key="2">
    <source>
        <dbReference type="ARBA" id="ARBA00007343"/>
    </source>
</evidence>
<keyword evidence="7 14" id="KW-1133">Transmembrane helix</keyword>
<dbReference type="Gene3D" id="2.60.220.50">
    <property type="match status" value="1"/>
</dbReference>
<evidence type="ECO:0000259" key="17">
    <source>
        <dbReference type="PROSITE" id="PS50261"/>
    </source>
</evidence>
<feature type="signal peptide" evidence="15">
    <location>
        <begin position="1"/>
        <end position="25"/>
    </location>
</feature>
<dbReference type="SMART" id="SM00082">
    <property type="entry name" value="LRRCT"/>
    <property type="match status" value="1"/>
</dbReference>
<feature type="domain" description="G-protein coupled receptors family 2 profile 2" evidence="17">
    <location>
        <begin position="736"/>
        <end position="937"/>
    </location>
</feature>
<keyword evidence="12" id="KW-0807">Transducer</keyword>
<dbReference type="Pfam" id="PF00002">
    <property type="entry name" value="7tm_2"/>
    <property type="match status" value="1"/>
</dbReference>
<keyword evidence="10" id="KW-1015">Disulfide bond</keyword>
<dbReference type="InterPro" id="IPR013783">
    <property type="entry name" value="Ig-like_fold"/>
</dbReference>
<evidence type="ECO:0000256" key="3">
    <source>
        <dbReference type="ARBA" id="ARBA00022614"/>
    </source>
</evidence>
<evidence type="ECO:0000256" key="9">
    <source>
        <dbReference type="ARBA" id="ARBA00023136"/>
    </source>
</evidence>
<keyword evidence="3" id="KW-0433">Leucine-rich repeat</keyword>
<evidence type="ECO:0000256" key="8">
    <source>
        <dbReference type="ARBA" id="ARBA00023040"/>
    </source>
</evidence>
<dbReference type="InterPro" id="IPR032675">
    <property type="entry name" value="LRR_dom_sf"/>
</dbReference>
<feature type="compositionally biased region" description="Low complexity" evidence="13">
    <location>
        <begin position="1804"/>
        <end position="1816"/>
    </location>
</feature>
<dbReference type="InterPro" id="IPR001611">
    <property type="entry name" value="Leu-rich_rpt"/>
</dbReference>
<reference evidence="20" key="1">
    <citation type="submission" date="2025-08" db="UniProtKB">
        <authorList>
            <consortium name="RefSeq"/>
        </authorList>
    </citation>
    <scope>IDENTIFICATION</scope>
    <source>
        <strain evidence="20">15112-1751.03</strain>
        <tissue evidence="20">Whole Adult</tissue>
    </source>
</reference>
<feature type="domain" description="Ig-like" evidence="18">
    <location>
        <begin position="204"/>
        <end position="319"/>
    </location>
</feature>